<dbReference type="Gene3D" id="1.10.10.10">
    <property type="entry name" value="Winged helix-like DNA-binding domain superfamily/Winged helix DNA-binding domain"/>
    <property type="match status" value="1"/>
</dbReference>
<comment type="caution">
    <text evidence="2">The sequence shown here is derived from an EMBL/GenBank/DDBJ whole genome shotgun (WGS) entry which is preliminary data.</text>
</comment>
<dbReference type="EMBL" id="PCWA01000052">
    <property type="protein sequence ID" value="PIQ89309.1"/>
    <property type="molecule type" value="Genomic_DNA"/>
</dbReference>
<dbReference type="InterPro" id="IPR036390">
    <property type="entry name" value="WH_DNA-bd_sf"/>
</dbReference>
<dbReference type="InterPro" id="IPR000600">
    <property type="entry name" value="ROK"/>
</dbReference>
<protein>
    <recommendedName>
        <fullName evidence="4">Sugar kinase</fullName>
    </recommendedName>
</protein>
<accession>A0A2H0LY05</accession>
<dbReference type="SUPFAM" id="SSF46785">
    <property type="entry name" value="Winged helix' DNA-binding domain"/>
    <property type="match status" value="1"/>
</dbReference>
<gene>
    <name evidence="2" type="ORF">COV72_03715</name>
</gene>
<dbReference type="SUPFAM" id="SSF53067">
    <property type="entry name" value="Actin-like ATPase domain"/>
    <property type="match status" value="1"/>
</dbReference>
<dbReference type="InterPro" id="IPR043129">
    <property type="entry name" value="ATPase_NBD"/>
</dbReference>
<dbReference type="InterPro" id="IPR036388">
    <property type="entry name" value="WH-like_DNA-bd_sf"/>
</dbReference>
<name>A0A2H0LY05_9BACT</name>
<comment type="similarity">
    <text evidence="1">Belongs to the ROK (NagC/XylR) family.</text>
</comment>
<evidence type="ECO:0000256" key="1">
    <source>
        <dbReference type="ARBA" id="ARBA00006479"/>
    </source>
</evidence>
<dbReference type="Pfam" id="PF13412">
    <property type="entry name" value="HTH_24"/>
    <property type="match status" value="1"/>
</dbReference>
<evidence type="ECO:0008006" key="4">
    <source>
        <dbReference type="Google" id="ProtNLM"/>
    </source>
</evidence>
<evidence type="ECO:0000313" key="3">
    <source>
        <dbReference type="Proteomes" id="UP000229641"/>
    </source>
</evidence>
<dbReference type="Proteomes" id="UP000229641">
    <property type="component" value="Unassembled WGS sequence"/>
</dbReference>
<dbReference type="Pfam" id="PF00480">
    <property type="entry name" value="ROK"/>
    <property type="match status" value="1"/>
</dbReference>
<proteinExistence type="inferred from homology"/>
<organism evidence="2 3">
    <name type="scientific">Candidatus Ghiorseimicrobium undicola</name>
    <dbReference type="NCBI Taxonomy" id="1974746"/>
    <lineage>
        <taxon>Bacteria</taxon>
        <taxon>Pseudomonadati</taxon>
        <taxon>Candidatus Omnitrophota</taxon>
        <taxon>Candidatus Ghiorseimicrobium</taxon>
    </lineage>
</organism>
<dbReference type="AlphaFoldDB" id="A0A2H0LY05"/>
<dbReference type="Gene3D" id="3.30.420.40">
    <property type="match status" value="2"/>
</dbReference>
<dbReference type="PANTHER" id="PTHR18964">
    <property type="entry name" value="ROK (REPRESSOR, ORF, KINASE) FAMILY"/>
    <property type="match status" value="1"/>
</dbReference>
<reference evidence="2 3" key="1">
    <citation type="submission" date="2017-09" db="EMBL/GenBank/DDBJ databases">
        <title>Depth-based differentiation of microbial function through sediment-hosted aquifers and enrichment of novel symbionts in the deep terrestrial subsurface.</title>
        <authorList>
            <person name="Probst A.J."/>
            <person name="Ladd B."/>
            <person name="Jarett J.K."/>
            <person name="Geller-Mcgrath D.E."/>
            <person name="Sieber C.M."/>
            <person name="Emerson J.B."/>
            <person name="Anantharaman K."/>
            <person name="Thomas B.C."/>
            <person name="Malmstrom R."/>
            <person name="Stieglmeier M."/>
            <person name="Klingl A."/>
            <person name="Woyke T."/>
            <person name="Ryan C.M."/>
            <person name="Banfield J.F."/>
        </authorList>
    </citation>
    <scope>NUCLEOTIDE SEQUENCE [LARGE SCALE GENOMIC DNA]</scope>
    <source>
        <strain evidence="2">CG11_big_fil_rev_8_21_14_0_20_42_13</strain>
    </source>
</reference>
<dbReference type="PANTHER" id="PTHR18964:SF149">
    <property type="entry name" value="BIFUNCTIONAL UDP-N-ACETYLGLUCOSAMINE 2-EPIMERASE_N-ACETYLMANNOSAMINE KINASE"/>
    <property type="match status" value="1"/>
</dbReference>
<evidence type="ECO:0000313" key="2">
    <source>
        <dbReference type="EMBL" id="PIQ89309.1"/>
    </source>
</evidence>
<sequence>MALKDDAMRESRLEDIFLSERARKNLSILDAIRRNGTISKAEISKLVGLNVVTISNYIDDFLKQHLVLERELDVSGGGRRPVLLGLNSEAGLAIGVGANLFDMVAACVDLSGNIVSRIKIDKKSSDVKEVVSLILELIEKTLDSVEKKDKIKGIGVGIAGIVDKNRETVRWPQKIDDNYNYAMITLPLKDIIEEKFNLPCIIENDATVACFGEQWLALDPEIKNVLFLFSGVGLGIMIGGEIYRGSSGCAGEISIYNRLENKYFNCDIGKPCLLERWEADLDILKEAKVALAQNKHSRILDRAKTIDNLMLRDVFEAAKLKDDLALSIIKQAAKRLGIKAAFLVNVFNPQVLIIGGGLEAVSDIFLDVVRGTVSEWAFEETAREVKIIPSTLGENAVALGAANLVIKQVFSQS</sequence>